<evidence type="ECO:0000256" key="9">
    <source>
        <dbReference type="PIRSR" id="PIRSR016262-2"/>
    </source>
</evidence>
<evidence type="ECO:0000256" key="1">
    <source>
        <dbReference type="ARBA" id="ARBA00004821"/>
    </source>
</evidence>
<dbReference type="PIRSF" id="PIRSF016262">
    <property type="entry name" value="LPLase"/>
    <property type="match status" value="1"/>
</dbReference>
<evidence type="ECO:0000256" key="10">
    <source>
        <dbReference type="PIRSR" id="PIRSR016262-3"/>
    </source>
</evidence>
<feature type="binding site" evidence="6 9">
    <location>
        <begin position="73"/>
        <end position="80"/>
    </location>
    <ligand>
        <name>substrate</name>
    </ligand>
</feature>
<evidence type="ECO:0000256" key="2">
    <source>
        <dbReference type="ARBA" id="ARBA00022490"/>
    </source>
</evidence>
<dbReference type="EMBL" id="LZYE01000250">
    <property type="protein sequence ID" value="OFC33841.1"/>
    <property type="molecule type" value="Genomic_DNA"/>
</dbReference>
<dbReference type="PANTHER" id="PTHR10993">
    <property type="entry name" value="OCTANOYLTRANSFERASE"/>
    <property type="match status" value="1"/>
</dbReference>
<comment type="catalytic activity">
    <reaction evidence="6 7">
        <text>octanoyl-[ACP] + L-lysyl-[protein] = N(6)-octanoyl-L-lysyl-[protein] + holo-[ACP] + H(+)</text>
        <dbReference type="Rhea" id="RHEA:17665"/>
        <dbReference type="Rhea" id="RHEA-COMP:9636"/>
        <dbReference type="Rhea" id="RHEA-COMP:9685"/>
        <dbReference type="Rhea" id="RHEA-COMP:9752"/>
        <dbReference type="Rhea" id="RHEA-COMP:9928"/>
        <dbReference type="ChEBI" id="CHEBI:15378"/>
        <dbReference type="ChEBI" id="CHEBI:29969"/>
        <dbReference type="ChEBI" id="CHEBI:64479"/>
        <dbReference type="ChEBI" id="CHEBI:78463"/>
        <dbReference type="ChEBI" id="CHEBI:78809"/>
        <dbReference type="EC" id="2.3.1.181"/>
    </reaction>
</comment>
<evidence type="ECO:0000256" key="4">
    <source>
        <dbReference type="ARBA" id="ARBA00023315"/>
    </source>
</evidence>
<comment type="similarity">
    <text evidence="6 7">Belongs to the LipB family.</text>
</comment>
<protein>
    <recommendedName>
        <fullName evidence="6 7">Octanoyltransferase</fullName>
        <ecNumber evidence="6 7">2.3.1.181</ecNumber>
    </recommendedName>
    <alternativeName>
        <fullName evidence="6">Lipoate-protein ligase B</fullName>
    </alternativeName>
    <alternativeName>
        <fullName evidence="6">Lipoyl/octanoyl transferase</fullName>
    </alternativeName>
    <alternativeName>
        <fullName evidence="6">Octanoyl-[acyl-carrier-protein]-protein N-octanoyltransferase</fullName>
    </alternativeName>
</protein>
<dbReference type="PROSITE" id="PS01313">
    <property type="entry name" value="LIPB"/>
    <property type="match status" value="1"/>
</dbReference>
<proteinExistence type="inferred from homology"/>
<dbReference type="InterPro" id="IPR045864">
    <property type="entry name" value="aa-tRNA-synth_II/BPL/LPL"/>
</dbReference>
<evidence type="ECO:0000256" key="7">
    <source>
        <dbReference type="PIRNR" id="PIRNR016262"/>
    </source>
</evidence>
<dbReference type="NCBIfam" id="NF010922">
    <property type="entry name" value="PRK14342.1"/>
    <property type="match status" value="1"/>
</dbReference>
<dbReference type="Gene3D" id="3.30.930.10">
    <property type="entry name" value="Bira Bifunctional Protein, Domain 2"/>
    <property type="match status" value="1"/>
</dbReference>
<dbReference type="HAMAP" id="MF_00013">
    <property type="entry name" value="LipB"/>
    <property type="match status" value="1"/>
</dbReference>
<reference evidence="12 13" key="1">
    <citation type="submission" date="2016-06" db="EMBL/GenBank/DDBJ databases">
        <title>Gene turnover analysis identifies the evolutionary adaptation of the extremophile Acidithiobacillus caldus.</title>
        <authorList>
            <person name="Zhang X."/>
        </authorList>
    </citation>
    <scope>NUCLEOTIDE SEQUENCE [LARGE SCALE GENOMIC DNA]</scope>
    <source>
        <strain evidence="12 13">DX</strain>
    </source>
</reference>
<dbReference type="NCBIfam" id="TIGR00214">
    <property type="entry name" value="lipB"/>
    <property type="match status" value="1"/>
</dbReference>
<evidence type="ECO:0000259" key="11">
    <source>
        <dbReference type="PROSITE" id="PS51733"/>
    </source>
</evidence>
<dbReference type="RefSeq" id="WP_014003395.1">
    <property type="nucleotide sequence ID" value="NZ_CP026328.2"/>
</dbReference>
<feature type="active site" description="Acyl-thioester intermediate" evidence="6 8">
    <location>
        <position position="171"/>
    </location>
</feature>
<dbReference type="InterPro" id="IPR020605">
    <property type="entry name" value="Octanoyltransferase_CS"/>
</dbReference>
<dbReference type="PANTHER" id="PTHR10993:SF7">
    <property type="entry name" value="LIPOYLTRANSFERASE 2, MITOCHONDRIAL-RELATED"/>
    <property type="match status" value="1"/>
</dbReference>
<keyword evidence="4 6" id="KW-0012">Acyltransferase</keyword>
<dbReference type="UniPathway" id="UPA00538">
    <property type="reaction ID" value="UER00592"/>
</dbReference>
<comment type="miscellaneous">
    <text evidence="6">In the reaction, the free carboxyl group of octanoic acid is attached via an amide linkage to the epsilon-amino group of a specific lysine residue of lipoyl domains of lipoate-dependent enzymes.</text>
</comment>
<dbReference type="GO" id="GO:0009249">
    <property type="term" value="P:protein lipoylation"/>
    <property type="evidence" value="ECO:0007669"/>
    <property type="project" value="InterPro"/>
</dbReference>
<gene>
    <name evidence="6" type="primary">lipB</name>
    <name evidence="12" type="ORF">BAE27_09605</name>
</gene>
<dbReference type="CDD" id="cd16444">
    <property type="entry name" value="LipB"/>
    <property type="match status" value="1"/>
</dbReference>
<evidence type="ECO:0000313" key="13">
    <source>
        <dbReference type="Proteomes" id="UP000175616"/>
    </source>
</evidence>
<feature type="site" description="Lowers pKa of active site Cys" evidence="6 10">
    <location>
        <position position="137"/>
    </location>
</feature>
<dbReference type="GeneID" id="92932289"/>
<feature type="domain" description="BPL/LPL catalytic" evidence="11">
    <location>
        <begin position="34"/>
        <end position="209"/>
    </location>
</feature>
<dbReference type="SUPFAM" id="SSF55681">
    <property type="entry name" value="Class II aaRS and biotin synthetases"/>
    <property type="match status" value="1"/>
</dbReference>
<comment type="caution">
    <text evidence="12">The sequence shown here is derived from an EMBL/GenBank/DDBJ whole genome shotgun (WGS) entry which is preliminary data.</text>
</comment>
<feature type="binding site" evidence="6 9">
    <location>
        <begin position="153"/>
        <end position="155"/>
    </location>
    <ligand>
        <name>substrate</name>
    </ligand>
</feature>
<accession>A0A1E7YLU3</accession>
<feature type="binding site" evidence="6 9">
    <location>
        <begin position="140"/>
        <end position="142"/>
    </location>
    <ligand>
        <name>substrate</name>
    </ligand>
</feature>
<dbReference type="InterPro" id="IPR000544">
    <property type="entry name" value="Octanoyltransferase"/>
</dbReference>
<evidence type="ECO:0000256" key="3">
    <source>
        <dbReference type="ARBA" id="ARBA00022679"/>
    </source>
</evidence>
<name>A0A1E7YLU3_9PROT</name>
<dbReference type="GO" id="GO:0005737">
    <property type="term" value="C:cytoplasm"/>
    <property type="evidence" value="ECO:0007669"/>
    <property type="project" value="UniProtKB-SubCell"/>
</dbReference>
<dbReference type="OMA" id="GEVTYHC"/>
<dbReference type="AlphaFoldDB" id="A0A1E7YLU3"/>
<comment type="pathway">
    <text evidence="1 6 7">Protein modification; protein lipoylation via endogenous pathway; protein N(6)-(lipoyl)lysine from octanoyl-[acyl-carrier-protein]: step 1/2.</text>
</comment>
<dbReference type="InterPro" id="IPR004143">
    <property type="entry name" value="BPL_LPL_catalytic"/>
</dbReference>
<dbReference type="Proteomes" id="UP000175616">
    <property type="component" value="Unassembled WGS sequence"/>
</dbReference>
<evidence type="ECO:0000256" key="5">
    <source>
        <dbReference type="ARBA" id="ARBA00024732"/>
    </source>
</evidence>
<evidence type="ECO:0000256" key="6">
    <source>
        <dbReference type="HAMAP-Rule" id="MF_00013"/>
    </source>
</evidence>
<keyword evidence="2 6" id="KW-0963">Cytoplasm</keyword>
<organism evidence="12 13">
    <name type="scientific">Acidithiobacillus caldus</name>
    <dbReference type="NCBI Taxonomy" id="33059"/>
    <lineage>
        <taxon>Bacteria</taxon>
        <taxon>Pseudomonadati</taxon>
        <taxon>Pseudomonadota</taxon>
        <taxon>Acidithiobacillia</taxon>
        <taxon>Acidithiobacillales</taxon>
        <taxon>Acidithiobacillaceae</taxon>
        <taxon>Acidithiobacillus</taxon>
    </lineage>
</organism>
<dbReference type="GO" id="GO:0033819">
    <property type="term" value="F:lipoyl(octanoyl) transferase activity"/>
    <property type="evidence" value="ECO:0007669"/>
    <property type="project" value="UniProtKB-EC"/>
</dbReference>
<sequence>MPVNSPIALRCWPGLLPYFTVLDAMREFTRQRDAVTGDQIWLLQHPPVITLGSNADPTDVVDPGSIPVIRSDRGGQVTYHGPGQWVVYTLLDLRRMGIGVRDLISALENAVIDLLADHAIVATARSEAPGVYVHGAKIASVGLKVHKGCSYHGLSLNVHMDLEPFGRITPCGQQGLAVTQIHDLAPDWDEASIPKALMDALARRLGRPIQRGGV</sequence>
<comment type="subcellular location">
    <subcellularLocation>
        <location evidence="6">Cytoplasm</location>
    </subcellularLocation>
</comment>
<evidence type="ECO:0000256" key="8">
    <source>
        <dbReference type="PIRSR" id="PIRSR016262-1"/>
    </source>
</evidence>
<dbReference type="FunFam" id="3.30.930.10:FF:000020">
    <property type="entry name" value="Octanoyltransferase"/>
    <property type="match status" value="1"/>
</dbReference>
<dbReference type="EC" id="2.3.1.181" evidence="6 7"/>
<evidence type="ECO:0000313" key="12">
    <source>
        <dbReference type="EMBL" id="OFC33841.1"/>
    </source>
</evidence>
<keyword evidence="3 6" id="KW-0808">Transferase</keyword>
<dbReference type="PROSITE" id="PS51733">
    <property type="entry name" value="BPL_LPL_CATALYTIC"/>
    <property type="match status" value="1"/>
</dbReference>
<comment type="function">
    <text evidence="5 6 7">Catalyzes the transfer of endogenously produced octanoic acid from octanoyl-acyl-carrier-protein onto the lipoyl domains of lipoate-dependent enzymes. Lipoyl-ACP can also act as a substrate although octanoyl-ACP is likely to be the physiological substrate.</text>
</comment>
<dbReference type="Pfam" id="PF21948">
    <property type="entry name" value="LplA-B_cat"/>
    <property type="match status" value="1"/>
</dbReference>